<keyword evidence="2" id="KW-0812">Transmembrane</keyword>
<feature type="chain" id="PRO_5042096685" evidence="3">
    <location>
        <begin position="22"/>
        <end position="216"/>
    </location>
</feature>
<dbReference type="AlphaFoldDB" id="A0AAD1F6Y2"/>
<keyword evidence="2" id="KW-1133">Transmembrane helix</keyword>
<feature type="signal peptide" evidence="3">
    <location>
        <begin position="1"/>
        <end position="21"/>
    </location>
</feature>
<keyword evidence="2" id="KW-0472">Membrane</keyword>
<feature type="region of interest" description="Disordered" evidence="1">
    <location>
        <begin position="71"/>
        <end position="105"/>
    </location>
</feature>
<feature type="compositionally biased region" description="Polar residues" evidence="1">
    <location>
        <begin position="74"/>
        <end position="85"/>
    </location>
</feature>
<evidence type="ECO:0000256" key="3">
    <source>
        <dbReference type="SAM" id="SignalP"/>
    </source>
</evidence>
<evidence type="ECO:0000313" key="4">
    <source>
        <dbReference type="EMBL" id="BAR95643.1"/>
    </source>
</evidence>
<keyword evidence="3" id="KW-0732">Signal</keyword>
<evidence type="ECO:0000256" key="1">
    <source>
        <dbReference type="SAM" id="MobiDB-lite"/>
    </source>
</evidence>
<proteinExistence type="predicted"/>
<accession>A0AAD1F6Y2</accession>
<organism evidence="4 5">
    <name type="scientific">Prevotella intermedia</name>
    <dbReference type="NCBI Taxonomy" id="28131"/>
    <lineage>
        <taxon>Bacteria</taxon>
        <taxon>Pseudomonadati</taxon>
        <taxon>Bacteroidota</taxon>
        <taxon>Bacteroidia</taxon>
        <taxon>Bacteroidales</taxon>
        <taxon>Prevotellaceae</taxon>
        <taxon>Prevotella</taxon>
    </lineage>
</organism>
<dbReference type="Proteomes" id="UP000067008">
    <property type="component" value="Chromosome 2"/>
</dbReference>
<protein>
    <submittedName>
        <fullName evidence="4">Polysialic acid transport protein</fullName>
    </submittedName>
</protein>
<feature type="transmembrane region" description="Helical" evidence="2">
    <location>
        <begin position="192"/>
        <end position="211"/>
    </location>
</feature>
<sequence length="216" mass="24527">MNMKRYVLLLFVMLSALSVYAQSGMTDTQVMEFIVKEHNKGTSQTQIVTKLMQNGVDISQIRRVRDTYEKMKKGNSSLGAASSKESNTERSRKNNGQQRPGMNKKKIAEKTMQDYEDSEYGQISDADIDVVLESVKLKQNDLENDMQLKYNTYTTLMAQLKAADAKLQEHTPVFTTIQGAEVPVKPSGPKRMLFVLEMFISAFIILSVYVIRDILH</sequence>
<reference evidence="4 5" key="1">
    <citation type="submission" date="2015-07" db="EMBL/GenBank/DDBJ databases">
        <title>Complete genome sequence of Prevotella intermedia strain 17-2.</title>
        <authorList>
            <person name="Nambu T."/>
        </authorList>
    </citation>
    <scope>NUCLEOTIDE SEQUENCE [LARGE SCALE GENOMIC DNA]</scope>
    <source>
        <strain evidence="4 5">17-2</strain>
    </source>
</reference>
<name>A0AAD1F6Y2_PREIN</name>
<evidence type="ECO:0000256" key="2">
    <source>
        <dbReference type="SAM" id="Phobius"/>
    </source>
</evidence>
<dbReference type="EMBL" id="AP014925">
    <property type="protein sequence ID" value="BAR95643.1"/>
    <property type="molecule type" value="Genomic_DNA"/>
</dbReference>
<gene>
    <name evidence="4" type="ORF">PI172_0915</name>
</gene>
<evidence type="ECO:0000313" key="5">
    <source>
        <dbReference type="Proteomes" id="UP000067008"/>
    </source>
</evidence>